<name>I7BJ38_MYCHA</name>
<dbReference type="HOGENOM" id="CLU_139119_0_0_14"/>
<dbReference type="AlphaFoldDB" id="I7BJ38"/>
<dbReference type="Proteomes" id="UP000006502">
    <property type="component" value="Chromosome"/>
</dbReference>
<reference evidence="1 2" key="1">
    <citation type="journal article" date="2012" name="J. Bacteriol.">
        <title>Genome Sequence of "Candidatus Mycoplasma haemolamae" Strain Purdue, a Red Blood Cell Pathogen of Alpacas (Vicugna pacos) and Llamas (Lama glama).</title>
        <authorList>
            <person name="Guimaraes A.M."/>
            <person name="Toth B."/>
            <person name="Santos A.P."/>
            <person name="do Nascimento N.C."/>
            <person name="Kritchevsky J.E."/>
            <person name="Messick J.B."/>
        </authorList>
    </citation>
    <scope>NUCLEOTIDE SEQUENCE [LARGE SCALE GENOMIC DNA]</scope>
    <source>
        <strain evidence="1 2">Purdue</strain>
    </source>
</reference>
<evidence type="ECO:0000313" key="1">
    <source>
        <dbReference type="EMBL" id="AFO51853.1"/>
    </source>
</evidence>
<evidence type="ECO:0000313" key="2">
    <source>
        <dbReference type="Proteomes" id="UP000006502"/>
    </source>
</evidence>
<reference evidence="2" key="2">
    <citation type="submission" date="2012-07" db="EMBL/GenBank/DDBJ databases">
        <title>Complete genome sequence of 'Candidatus Mycoplasma haemolamae'.</title>
        <authorList>
            <person name="Guimaraes A.M.S."/>
            <person name="Toth B."/>
            <person name="Santos A.P."/>
            <person name="Nascimento N.C."/>
            <person name="Sojka J.E."/>
            <person name="Messick J.B."/>
        </authorList>
    </citation>
    <scope>NUCLEOTIDE SEQUENCE [LARGE SCALE GENOMIC DNA]</scope>
    <source>
        <strain evidence="2">Purdue</strain>
    </source>
</reference>
<gene>
    <name evidence="1" type="ordered locus">MHLP_01365</name>
</gene>
<dbReference type="STRING" id="1212765.MHLP_01365"/>
<dbReference type="EMBL" id="CP003731">
    <property type="protein sequence ID" value="AFO51853.1"/>
    <property type="molecule type" value="Genomic_DNA"/>
</dbReference>
<organism evidence="1 2">
    <name type="scientific">Mycoplasma haematolamae (strain Purdue)</name>
    <dbReference type="NCBI Taxonomy" id="1212765"/>
    <lineage>
        <taxon>Bacteria</taxon>
        <taxon>Bacillati</taxon>
        <taxon>Mycoplasmatota</taxon>
        <taxon>Mollicutes</taxon>
        <taxon>Mycoplasmataceae</taxon>
        <taxon>Mycoplasma</taxon>
    </lineage>
</organism>
<sequence length="159" mass="17029">MIKQAFSGIAWLGAAGGVGTAGVFAGPGIVDKAKGFLNILQESERGKPITYTFTAGENQSQTLTCAASGTHYASLKLKEPSYKPEAKARIICQDFTESPSLEKTNVLKADSSYSGLECKRTENKGDKQSYKCELSGKTLTLRSEPEGPSVKTTTIVINW</sequence>
<dbReference type="KEGG" id="mhl:MHLP_01365"/>
<keyword evidence="2" id="KW-1185">Reference proteome</keyword>
<dbReference type="PATRIC" id="fig|1212765.3.peg.305"/>
<proteinExistence type="predicted"/>
<protein>
    <submittedName>
        <fullName evidence="1">Uncharacterized protein</fullName>
    </submittedName>
</protein>
<accession>I7BJ38</accession>